<dbReference type="EMBL" id="JARK01001706">
    <property type="protein sequence ID" value="EYB81946.1"/>
    <property type="molecule type" value="Genomic_DNA"/>
</dbReference>
<dbReference type="AlphaFoldDB" id="A0A016RUG2"/>
<name>A0A016RUG2_9BILA</name>
<dbReference type="Proteomes" id="UP000024635">
    <property type="component" value="Unassembled WGS sequence"/>
</dbReference>
<reference evidence="2" key="1">
    <citation type="journal article" date="2015" name="Nat. Genet.">
        <title>The genome and transcriptome of the zoonotic hookworm Ancylostoma ceylanicum identify infection-specific gene families.</title>
        <authorList>
            <person name="Schwarz E.M."/>
            <person name="Hu Y."/>
            <person name="Antoshechkin I."/>
            <person name="Miller M.M."/>
            <person name="Sternberg P.W."/>
            <person name="Aroian R.V."/>
        </authorList>
    </citation>
    <scope>NUCLEOTIDE SEQUENCE</scope>
    <source>
        <strain evidence="2">HY135</strain>
    </source>
</reference>
<proteinExistence type="predicted"/>
<keyword evidence="2" id="KW-1185">Reference proteome</keyword>
<gene>
    <name evidence="1" type="primary">Acey_s0370.g100</name>
    <name evidence="1" type="ORF">Y032_0370g100</name>
</gene>
<accession>A0A016RUG2</accession>
<sequence length="69" mass="7941">MSILSISSTYDVSILLILSTFTKVASPLTNSLKHCKEGFLRMLNTNTVALWHYNFDFIGFLLLRLYRLV</sequence>
<evidence type="ECO:0000313" key="1">
    <source>
        <dbReference type="EMBL" id="EYB81946.1"/>
    </source>
</evidence>
<comment type="caution">
    <text evidence="1">The sequence shown here is derived from an EMBL/GenBank/DDBJ whole genome shotgun (WGS) entry which is preliminary data.</text>
</comment>
<evidence type="ECO:0000313" key="2">
    <source>
        <dbReference type="Proteomes" id="UP000024635"/>
    </source>
</evidence>
<protein>
    <submittedName>
        <fullName evidence="1">Uncharacterized protein</fullName>
    </submittedName>
</protein>
<organism evidence="1 2">
    <name type="scientific">Ancylostoma ceylanicum</name>
    <dbReference type="NCBI Taxonomy" id="53326"/>
    <lineage>
        <taxon>Eukaryota</taxon>
        <taxon>Metazoa</taxon>
        <taxon>Ecdysozoa</taxon>
        <taxon>Nematoda</taxon>
        <taxon>Chromadorea</taxon>
        <taxon>Rhabditida</taxon>
        <taxon>Rhabditina</taxon>
        <taxon>Rhabditomorpha</taxon>
        <taxon>Strongyloidea</taxon>
        <taxon>Ancylostomatidae</taxon>
        <taxon>Ancylostomatinae</taxon>
        <taxon>Ancylostoma</taxon>
    </lineage>
</organism>